<gene>
    <name evidence="1" type="ORF">OSB1V03_LOCUS2614</name>
</gene>
<reference evidence="1" key="1">
    <citation type="submission" date="2020-11" db="EMBL/GenBank/DDBJ databases">
        <authorList>
            <person name="Tran Van P."/>
        </authorList>
    </citation>
    <scope>NUCLEOTIDE SEQUENCE</scope>
</reference>
<dbReference type="Proteomes" id="UP000759131">
    <property type="component" value="Unassembled WGS sequence"/>
</dbReference>
<proteinExistence type="predicted"/>
<dbReference type="EMBL" id="OC855518">
    <property type="protein sequence ID" value="CAD7622146.1"/>
    <property type="molecule type" value="Genomic_DNA"/>
</dbReference>
<evidence type="ECO:0000313" key="2">
    <source>
        <dbReference type="Proteomes" id="UP000759131"/>
    </source>
</evidence>
<organism evidence="1">
    <name type="scientific">Medioppia subpectinata</name>
    <dbReference type="NCBI Taxonomy" id="1979941"/>
    <lineage>
        <taxon>Eukaryota</taxon>
        <taxon>Metazoa</taxon>
        <taxon>Ecdysozoa</taxon>
        <taxon>Arthropoda</taxon>
        <taxon>Chelicerata</taxon>
        <taxon>Arachnida</taxon>
        <taxon>Acari</taxon>
        <taxon>Acariformes</taxon>
        <taxon>Sarcoptiformes</taxon>
        <taxon>Oribatida</taxon>
        <taxon>Brachypylina</taxon>
        <taxon>Oppioidea</taxon>
        <taxon>Oppiidae</taxon>
        <taxon>Medioppia</taxon>
    </lineage>
</organism>
<dbReference type="AlphaFoldDB" id="A0A7R9KFG3"/>
<evidence type="ECO:0000313" key="1">
    <source>
        <dbReference type="EMBL" id="CAD7622146.1"/>
    </source>
</evidence>
<dbReference type="EMBL" id="CAJPIZ010000943">
    <property type="protein sequence ID" value="CAG2102576.1"/>
    <property type="molecule type" value="Genomic_DNA"/>
</dbReference>
<name>A0A7R9KFG3_9ACAR</name>
<protein>
    <submittedName>
        <fullName evidence="1">Uncharacterized protein</fullName>
    </submittedName>
</protein>
<sequence length="428" mass="48626">MESDLSKISAITRNLSESNSFLVSDVFKSIHDIRKSTDLKAELNKTYFCALKLDDNNSGVNTTKLNSLSDFVKNSEINPNVGHHMSVKNAVKHVLCSQTEDKCIQTDVTEFAKIKVLGENKETADDFIEYSDHFIQELEFKNSSIDSNNSRLSKNVAKELANEMQLFCRLNESIESEDEKADRDDCDEYKPFLQTNNTYNERKDQTTPNDVSRVVKPYPMGRVVESPDWDLEPRRPVPQRLILDSNIIIYEPQKCANYEVADEAFHIQYNRNCGPTPPPTMYSLMMNEMHNKSVGNKKIKDDIYIPVGCGKANIKKEMIDLTSGSDHWEYIQRVEAFTLTSFGLIFGTNANELDVNQKQLSLLFAKSQISYILLQNKRLIHAFTDDENIGRKGQGVVVSNLVHSLGLRTPFFHGVKFFNKSISSSSST</sequence>
<keyword evidence="2" id="KW-1185">Reference proteome</keyword>
<accession>A0A7R9KFG3</accession>